<dbReference type="CDD" id="cd06171">
    <property type="entry name" value="Sigma70_r4"/>
    <property type="match status" value="1"/>
</dbReference>
<evidence type="ECO:0000259" key="6">
    <source>
        <dbReference type="Pfam" id="PF08281"/>
    </source>
</evidence>
<keyword evidence="2" id="KW-0805">Transcription regulation</keyword>
<evidence type="ECO:0000313" key="8">
    <source>
        <dbReference type="Proteomes" id="UP000177564"/>
    </source>
</evidence>
<sequence>MADAHQAFERAFKEHSDELFRHASIRLSDRERALELTQECFTRTWEYMARGGQVHNFRPFLYRTIKHLIIDEYRKHKPHSLEAMVEGSEGGSVEMFLPADETNTIAAAIERFEGAEALQKLQELPDQYREVLTMRYVEGLAPKEIAEYLEESENAVSVRIHRGLHKLRMLLEETDTQ</sequence>
<dbReference type="PANTHER" id="PTHR43133:SF25">
    <property type="entry name" value="RNA POLYMERASE SIGMA FACTOR RFAY-RELATED"/>
    <property type="match status" value="1"/>
</dbReference>
<dbReference type="InterPro" id="IPR036388">
    <property type="entry name" value="WH-like_DNA-bd_sf"/>
</dbReference>
<dbReference type="PANTHER" id="PTHR43133">
    <property type="entry name" value="RNA POLYMERASE ECF-TYPE SIGMA FACTO"/>
    <property type="match status" value="1"/>
</dbReference>
<dbReference type="GO" id="GO:0016987">
    <property type="term" value="F:sigma factor activity"/>
    <property type="evidence" value="ECO:0007669"/>
    <property type="project" value="UniProtKB-KW"/>
</dbReference>
<feature type="domain" description="RNA polymerase sigma-70 region 2" evidence="5">
    <location>
        <begin position="12"/>
        <end position="77"/>
    </location>
</feature>
<reference evidence="7 8" key="1">
    <citation type="journal article" date="2016" name="Nat. Commun.">
        <title>Thousands of microbial genomes shed light on interconnected biogeochemical processes in an aquifer system.</title>
        <authorList>
            <person name="Anantharaman K."/>
            <person name="Brown C.T."/>
            <person name="Hug L.A."/>
            <person name="Sharon I."/>
            <person name="Castelle C.J."/>
            <person name="Probst A.J."/>
            <person name="Thomas B.C."/>
            <person name="Singh A."/>
            <person name="Wilkins M.J."/>
            <person name="Karaoz U."/>
            <person name="Brodie E.L."/>
            <person name="Williams K.H."/>
            <person name="Hubbard S.S."/>
            <person name="Banfield J.F."/>
        </authorList>
    </citation>
    <scope>NUCLEOTIDE SEQUENCE [LARGE SCALE GENOMIC DNA]</scope>
</reference>
<dbReference type="SUPFAM" id="SSF88946">
    <property type="entry name" value="Sigma2 domain of RNA polymerase sigma factors"/>
    <property type="match status" value="1"/>
</dbReference>
<dbReference type="SUPFAM" id="SSF88659">
    <property type="entry name" value="Sigma3 and sigma4 domains of RNA polymerase sigma factors"/>
    <property type="match status" value="1"/>
</dbReference>
<protein>
    <recommendedName>
        <fullName evidence="9">RNA polymerase sigma factor</fullName>
    </recommendedName>
</protein>
<dbReference type="EMBL" id="MEWU01000001">
    <property type="protein sequence ID" value="OGC84141.1"/>
    <property type="molecule type" value="Genomic_DNA"/>
</dbReference>
<dbReference type="Gene3D" id="1.10.10.10">
    <property type="entry name" value="Winged helix-like DNA-binding domain superfamily/Winged helix DNA-binding domain"/>
    <property type="match status" value="1"/>
</dbReference>
<evidence type="ECO:0000256" key="4">
    <source>
        <dbReference type="ARBA" id="ARBA00023163"/>
    </source>
</evidence>
<dbReference type="NCBIfam" id="TIGR02937">
    <property type="entry name" value="sigma70-ECF"/>
    <property type="match status" value="1"/>
</dbReference>
<evidence type="ECO:0000256" key="2">
    <source>
        <dbReference type="ARBA" id="ARBA00023015"/>
    </source>
</evidence>
<keyword evidence="4" id="KW-0804">Transcription</keyword>
<dbReference type="InterPro" id="IPR013249">
    <property type="entry name" value="RNA_pol_sigma70_r4_t2"/>
</dbReference>
<dbReference type="InterPro" id="IPR007627">
    <property type="entry name" value="RNA_pol_sigma70_r2"/>
</dbReference>
<organism evidence="7 8">
    <name type="scientific">Candidatus Adlerbacteria bacterium RIFCSPHIGHO2_02_FULL_52_17</name>
    <dbReference type="NCBI Taxonomy" id="1797240"/>
    <lineage>
        <taxon>Bacteria</taxon>
        <taxon>Candidatus Adleribacteriota</taxon>
    </lineage>
</organism>
<dbReference type="InterPro" id="IPR014284">
    <property type="entry name" value="RNA_pol_sigma-70_dom"/>
</dbReference>
<comment type="caution">
    <text evidence="7">The sequence shown here is derived from an EMBL/GenBank/DDBJ whole genome shotgun (WGS) entry which is preliminary data.</text>
</comment>
<evidence type="ECO:0000259" key="5">
    <source>
        <dbReference type="Pfam" id="PF04542"/>
    </source>
</evidence>
<dbReference type="GO" id="GO:0006352">
    <property type="term" value="P:DNA-templated transcription initiation"/>
    <property type="evidence" value="ECO:0007669"/>
    <property type="project" value="InterPro"/>
</dbReference>
<evidence type="ECO:0000313" key="7">
    <source>
        <dbReference type="EMBL" id="OGC84141.1"/>
    </source>
</evidence>
<proteinExistence type="inferred from homology"/>
<name>A0A1F4XQY1_9BACT</name>
<dbReference type="Pfam" id="PF04542">
    <property type="entry name" value="Sigma70_r2"/>
    <property type="match status" value="1"/>
</dbReference>
<keyword evidence="3" id="KW-0731">Sigma factor</keyword>
<feature type="domain" description="RNA polymerase sigma factor 70 region 4 type 2" evidence="6">
    <location>
        <begin position="118"/>
        <end position="167"/>
    </location>
</feature>
<gene>
    <name evidence="7" type="ORF">A3D68_02355</name>
</gene>
<dbReference type="InterPro" id="IPR013325">
    <property type="entry name" value="RNA_pol_sigma_r2"/>
</dbReference>
<dbReference type="Proteomes" id="UP000177564">
    <property type="component" value="Unassembled WGS sequence"/>
</dbReference>
<dbReference type="InterPro" id="IPR013324">
    <property type="entry name" value="RNA_pol_sigma_r3/r4-like"/>
</dbReference>
<dbReference type="AlphaFoldDB" id="A0A1F4XQY1"/>
<dbReference type="Gene3D" id="1.10.1740.10">
    <property type="match status" value="1"/>
</dbReference>
<accession>A0A1F4XQY1</accession>
<dbReference type="InterPro" id="IPR039425">
    <property type="entry name" value="RNA_pol_sigma-70-like"/>
</dbReference>
<evidence type="ECO:0000256" key="3">
    <source>
        <dbReference type="ARBA" id="ARBA00023082"/>
    </source>
</evidence>
<dbReference type="STRING" id="1797240.A3D68_02355"/>
<evidence type="ECO:0000256" key="1">
    <source>
        <dbReference type="ARBA" id="ARBA00010641"/>
    </source>
</evidence>
<dbReference type="Pfam" id="PF08281">
    <property type="entry name" value="Sigma70_r4_2"/>
    <property type="match status" value="1"/>
</dbReference>
<evidence type="ECO:0008006" key="9">
    <source>
        <dbReference type="Google" id="ProtNLM"/>
    </source>
</evidence>
<comment type="similarity">
    <text evidence="1">Belongs to the sigma-70 factor family. ECF subfamily.</text>
</comment>
<dbReference type="GO" id="GO:0003677">
    <property type="term" value="F:DNA binding"/>
    <property type="evidence" value="ECO:0007669"/>
    <property type="project" value="InterPro"/>
</dbReference>